<dbReference type="AlphaFoldDB" id="A0A9P0NPX2"/>
<dbReference type="OrthoDB" id="75169at2759"/>
<evidence type="ECO:0008006" key="4">
    <source>
        <dbReference type="Google" id="ProtNLM"/>
    </source>
</evidence>
<gene>
    <name evidence="2" type="ORF">ACAOBT_LOCUS407</name>
</gene>
<accession>A0A9P0NPX2</accession>
<protein>
    <recommendedName>
        <fullName evidence="4">Protein sleepless</fullName>
    </recommendedName>
</protein>
<reference evidence="2" key="1">
    <citation type="submission" date="2022-03" db="EMBL/GenBank/DDBJ databases">
        <authorList>
            <person name="Sayadi A."/>
        </authorList>
    </citation>
    <scope>NUCLEOTIDE SEQUENCE</scope>
</reference>
<proteinExistence type="predicted"/>
<name>A0A9P0NPX2_ACAOB</name>
<organism evidence="2 3">
    <name type="scientific">Acanthoscelides obtectus</name>
    <name type="common">Bean weevil</name>
    <name type="synonym">Bruchus obtectus</name>
    <dbReference type="NCBI Taxonomy" id="200917"/>
    <lineage>
        <taxon>Eukaryota</taxon>
        <taxon>Metazoa</taxon>
        <taxon>Ecdysozoa</taxon>
        <taxon>Arthropoda</taxon>
        <taxon>Hexapoda</taxon>
        <taxon>Insecta</taxon>
        <taxon>Pterygota</taxon>
        <taxon>Neoptera</taxon>
        <taxon>Endopterygota</taxon>
        <taxon>Coleoptera</taxon>
        <taxon>Polyphaga</taxon>
        <taxon>Cucujiformia</taxon>
        <taxon>Chrysomeloidea</taxon>
        <taxon>Chrysomelidae</taxon>
        <taxon>Bruchinae</taxon>
        <taxon>Bruchini</taxon>
        <taxon>Acanthoscelides</taxon>
    </lineage>
</organism>
<evidence type="ECO:0000256" key="1">
    <source>
        <dbReference type="SAM" id="Phobius"/>
    </source>
</evidence>
<sequence>MEEWKKVTCGKSTDPKQEPACVKHAYKDKADKEMVERACHLVPISGEYTCTRIGDTTTVTCTTCKADLCNSAQKVNFNIVAISGVICSFLLTKLFL</sequence>
<feature type="transmembrane region" description="Helical" evidence="1">
    <location>
        <begin position="75"/>
        <end position="95"/>
    </location>
</feature>
<dbReference type="Proteomes" id="UP001152888">
    <property type="component" value="Unassembled WGS sequence"/>
</dbReference>
<keyword evidence="1" id="KW-1133">Transmembrane helix</keyword>
<dbReference type="EMBL" id="CAKOFQ010006653">
    <property type="protein sequence ID" value="CAH1954193.1"/>
    <property type="molecule type" value="Genomic_DNA"/>
</dbReference>
<keyword evidence="1" id="KW-0812">Transmembrane</keyword>
<keyword evidence="1" id="KW-0472">Membrane</keyword>
<evidence type="ECO:0000313" key="2">
    <source>
        <dbReference type="EMBL" id="CAH1954193.1"/>
    </source>
</evidence>
<evidence type="ECO:0000313" key="3">
    <source>
        <dbReference type="Proteomes" id="UP001152888"/>
    </source>
</evidence>
<comment type="caution">
    <text evidence="2">The sequence shown here is derived from an EMBL/GenBank/DDBJ whole genome shotgun (WGS) entry which is preliminary data.</text>
</comment>
<keyword evidence="3" id="KW-1185">Reference proteome</keyword>